<name>A0A1I2RA44_9BACT</name>
<sequence length="149" mass="16846">MLLYQNGLIKLDYDPAKDILCVQYPDLHEFLLPEIHHSVGVIIETVRNYDIKSLLLDGRQTIVTTPPEYGREIALKLATGLAHTRLQKLARLESFNPEVEKRAIANEQAVHTTVLPPFELKNFTDEEQARAWLSAEKNLSNVSAPNTSL</sequence>
<proteinExistence type="predicted"/>
<evidence type="ECO:0000313" key="2">
    <source>
        <dbReference type="Proteomes" id="UP000198724"/>
    </source>
</evidence>
<gene>
    <name evidence="1" type="ORF">SAMN05421739_102317</name>
</gene>
<evidence type="ECO:0008006" key="3">
    <source>
        <dbReference type="Google" id="ProtNLM"/>
    </source>
</evidence>
<reference evidence="2" key="1">
    <citation type="submission" date="2016-10" db="EMBL/GenBank/DDBJ databases">
        <authorList>
            <person name="Varghese N."/>
            <person name="Submissions S."/>
        </authorList>
    </citation>
    <scope>NUCLEOTIDE SEQUENCE [LARGE SCALE GENOMIC DNA]</scope>
    <source>
        <strain evidence="2">LP51</strain>
    </source>
</reference>
<evidence type="ECO:0000313" key="1">
    <source>
        <dbReference type="EMBL" id="SFG37332.1"/>
    </source>
</evidence>
<dbReference type="RefSeq" id="WP_092099782.1">
    <property type="nucleotide sequence ID" value="NZ_FOOT01000002.1"/>
</dbReference>
<dbReference type="OrthoDB" id="852207at2"/>
<dbReference type="EMBL" id="FOOT01000002">
    <property type="protein sequence ID" value="SFG37332.1"/>
    <property type="molecule type" value="Genomic_DNA"/>
</dbReference>
<accession>A0A1I2RA44</accession>
<keyword evidence="2" id="KW-1185">Reference proteome</keyword>
<dbReference type="Proteomes" id="UP000198724">
    <property type="component" value="Unassembled WGS sequence"/>
</dbReference>
<organism evidence="1 2">
    <name type="scientific">Pontibacter chinhatensis</name>
    <dbReference type="NCBI Taxonomy" id="1436961"/>
    <lineage>
        <taxon>Bacteria</taxon>
        <taxon>Pseudomonadati</taxon>
        <taxon>Bacteroidota</taxon>
        <taxon>Cytophagia</taxon>
        <taxon>Cytophagales</taxon>
        <taxon>Hymenobacteraceae</taxon>
        <taxon>Pontibacter</taxon>
    </lineage>
</organism>
<protein>
    <recommendedName>
        <fullName evidence="3">SpoIIAA-like</fullName>
    </recommendedName>
</protein>
<dbReference type="AlphaFoldDB" id="A0A1I2RA44"/>